<dbReference type="Proteomes" id="UP000738402">
    <property type="component" value="Unassembled WGS sequence"/>
</dbReference>
<gene>
    <name evidence="13" type="ORF">KL933_002737</name>
</gene>
<feature type="transmembrane region" description="Helical" evidence="10">
    <location>
        <begin position="463"/>
        <end position="488"/>
    </location>
</feature>
<feature type="transmembrane region" description="Helical" evidence="10">
    <location>
        <begin position="757"/>
        <end position="777"/>
    </location>
</feature>
<keyword evidence="5 10" id="KW-0812">Transmembrane</keyword>
<dbReference type="GO" id="GO:0005774">
    <property type="term" value="C:vacuolar membrane"/>
    <property type="evidence" value="ECO:0007669"/>
    <property type="project" value="UniProtKB-ARBA"/>
</dbReference>
<protein>
    <submittedName>
        <fullName evidence="13">Uncharacterized protein</fullName>
    </submittedName>
</protein>
<feature type="transmembrane region" description="Helical" evidence="10">
    <location>
        <begin position="586"/>
        <end position="609"/>
    </location>
</feature>
<keyword evidence="4" id="KW-0597">Phosphoprotein</keyword>
<evidence type="ECO:0000259" key="11">
    <source>
        <dbReference type="Pfam" id="PF01699"/>
    </source>
</evidence>
<evidence type="ECO:0000256" key="2">
    <source>
        <dbReference type="ARBA" id="ARBA00008170"/>
    </source>
</evidence>
<feature type="transmembrane region" description="Helical" evidence="10">
    <location>
        <begin position="984"/>
        <end position="1001"/>
    </location>
</feature>
<comment type="subcellular location">
    <subcellularLocation>
        <location evidence="1">Endomembrane system</location>
        <topology evidence="1">Multi-pass membrane protein</topology>
    </subcellularLocation>
</comment>
<feature type="domain" description="Sodium/calcium exchanger membrane region" evidence="11">
    <location>
        <begin position="873"/>
        <end position="1025"/>
    </location>
</feature>
<proteinExistence type="inferred from homology"/>
<feature type="compositionally biased region" description="Low complexity" evidence="9">
    <location>
        <begin position="95"/>
        <end position="106"/>
    </location>
</feature>
<feature type="transmembrane region" description="Helical" evidence="10">
    <location>
        <begin position="876"/>
        <end position="896"/>
    </location>
</feature>
<dbReference type="Pfam" id="PF01699">
    <property type="entry name" value="Na_Ca_ex"/>
    <property type="match status" value="2"/>
</dbReference>
<name>A0AAN6D4W0_9ASCO</name>
<keyword evidence="3" id="KW-0813">Transport</keyword>
<evidence type="ECO:0000259" key="12">
    <source>
        <dbReference type="Pfam" id="PF03733"/>
    </source>
</evidence>
<feature type="transmembrane region" description="Helical" evidence="10">
    <location>
        <begin position="908"/>
        <end position="930"/>
    </location>
</feature>
<feature type="transmembrane region" description="Helical" evidence="10">
    <location>
        <begin position="311"/>
        <end position="338"/>
    </location>
</feature>
<evidence type="ECO:0000256" key="10">
    <source>
        <dbReference type="SAM" id="Phobius"/>
    </source>
</evidence>
<dbReference type="InterPro" id="IPR004837">
    <property type="entry name" value="NaCa_Exmemb"/>
</dbReference>
<feature type="compositionally biased region" description="Polar residues" evidence="9">
    <location>
        <begin position="825"/>
        <end position="835"/>
    </location>
</feature>
<feature type="transmembrane region" description="Helical" evidence="10">
    <location>
        <begin position="621"/>
        <end position="644"/>
    </location>
</feature>
<dbReference type="GO" id="GO:0006874">
    <property type="term" value="P:intracellular calcium ion homeostasis"/>
    <property type="evidence" value="ECO:0007669"/>
    <property type="project" value="TreeGrafter"/>
</dbReference>
<dbReference type="GO" id="GO:0015369">
    <property type="term" value="F:calcium:proton antiporter activity"/>
    <property type="evidence" value="ECO:0007669"/>
    <property type="project" value="TreeGrafter"/>
</dbReference>
<evidence type="ECO:0000313" key="14">
    <source>
        <dbReference type="Proteomes" id="UP000738402"/>
    </source>
</evidence>
<dbReference type="Gene3D" id="1.20.1420.30">
    <property type="entry name" value="NCX, central ion-binding region"/>
    <property type="match status" value="2"/>
</dbReference>
<evidence type="ECO:0000256" key="4">
    <source>
        <dbReference type="ARBA" id="ARBA00022553"/>
    </source>
</evidence>
<evidence type="ECO:0000256" key="9">
    <source>
        <dbReference type="SAM" id="MobiDB-lite"/>
    </source>
</evidence>
<dbReference type="InterPro" id="IPR044880">
    <property type="entry name" value="NCX_ion-bd_dom_sf"/>
</dbReference>
<feature type="transmembrane region" description="Helical" evidence="10">
    <location>
        <begin position="558"/>
        <end position="577"/>
    </location>
</feature>
<feature type="domain" description="Sodium/calcium exchanger membrane region" evidence="11">
    <location>
        <begin position="591"/>
        <end position="707"/>
    </location>
</feature>
<feature type="region of interest" description="Disordered" evidence="9">
    <location>
        <begin position="821"/>
        <end position="868"/>
    </location>
</feature>
<feature type="compositionally biased region" description="Low complexity" evidence="9">
    <location>
        <begin position="836"/>
        <end position="858"/>
    </location>
</feature>
<evidence type="ECO:0000256" key="7">
    <source>
        <dbReference type="ARBA" id="ARBA00023065"/>
    </source>
</evidence>
<evidence type="ECO:0000256" key="3">
    <source>
        <dbReference type="ARBA" id="ARBA00022448"/>
    </source>
</evidence>
<dbReference type="Pfam" id="PF03733">
    <property type="entry name" value="YccF"/>
    <property type="match status" value="1"/>
</dbReference>
<dbReference type="InterPro" id="IPR004713">
    <property type="entry name" value="CaH_exchang"/>
</dbReference>
<feature type="region of interest" description="Disordered" evidence="9">
    <location>
        <begin position="209"/>
        <end position="254"/>
    </location>
</feature>
<keyword evidence="6 10" id="KW-1133">Transmembrane helix</keyword>
<keyword evidence="8 10" id="KW-0472">Membrane</keyword>
<sequence length="1041" mass="115323">MSDSESAKKVSNSQVDYNANSPTPLSPALSAKSGNQQGPKAQKSSKSMRATPIPSTHVLMNYQPHLTGSASHHRQYVLLKDKGGTSGSPNIAGNSTVSSPKVSTPSHTGPNAHPSKAKPFLRKAPSSKYIFSVDDDEDEVEEDLNREYLEGYSDALRHRFKKAVASQADSNDPKSRKIQELEAEIAQNLIATSKELAILREREGDYIHADGEENSSVQAEDGQPIKPRISAQDLSERDGDTSDAESTSSAESFTLRGRQDAINETHPFGIRIWKPAIYKKNRSVEIEAENDIHSTPQIAREVSATNTFCNFIWSCTFGFVLLILCLVMGCITLLFTVFSNPKKSDSVRYAKLYLHLGTYLFVPFGKIILLRADKNYLTEDANVGSTLAEFARWRTQEEGRLFYAAPDRKRRASENTPLRSHMGTNYASDANRENSEEVFDEDEDTTFYKQRLFGRGKWNIGRIVFYVLFYTCAQPVMLALGAALWLLVFTIPMAKVLFTVCNHIRRHPLALSIEIEKDYYQRKLASNASNTSNESILICTYRSLGLHYYKYTVDGTNIFFINLIFLVIFTIFDFFVLKEYFGFESIFVSPVVIFILCLVSVIPLAYFIGQAVASISAQTSMGVGAVINAFFSTIVEVFLYCIALNQSKGKLVEGSIIGSILGAVLLLPGTSMCGGAFRRKTQRYNPASAGVSSTMLLYAIVIMLSPTILYEIYGQYEVQCFDCEPEHYENGADCKKCHFLQPNLAVDKLYLKYLRPFAAICAIGLFLAYCIGLLFTLKTHAALIWSTPVVSEKEKKTDNYSGNATENTSIKSLRLDNTLSHKKTQGSNQKATTGKQPTQSPASQPAQPAQPGQTMQTTENGGHDAPNWSRTKSTTILLLATLMYAVIAEILVDVVDDVLSAFPIDPKFLGLTVFALVPNTTEFVNAISFATHGNVALSMEIGSAYALQVCLLQIPIVTMYSAFRNINATPSDINNLFSLIFPRWDCIASLISVYMFTYVYAEGKSNYFKGSILILVYISVLAGFYFSLVIDANGVSIIHTL</sequence>
<dbReference type="PANTHER" id="PTHR31503:SF10">
    <property type="entry name" value="VNX1 PROTEIN"/>
    <property type="match status" value="1"/>
</dbReference>
<evidence type="ECO:0000256" key="6">
    <source>
        <dbReference type="ARBA" id="ARBA00022989"/>
    </source>
</evidence>
<accession>A0AAN6D4W0</accession>
<feature type="transmembrane region" description="Helical" evidence="10">
    <location>
        <begin position="689"/>
        <end position="709"/>
    </location>
</feature>
<comment type="similarity">
    <text evidence="2">Belongs to the Ca(2+):cation antiporter (CaCA) (TC 2.A.19) family.</text>
</comment>
<evidence type="ECO:0000313" key="13">
    <source>
        <dbReference type="EMBL" id="KAG7727028.1"/>
    </source>
</evidence>
<feature type="region of interest" description="Disordered" evidence="9">
    <location>
        <begin position="1"/>
        <end position="124"/>
    </location>
</feature>
<dbReference type="EMBL" id="JAHLUH010000007">
    <property type="protein sequence ID" value="KAG7727028.1"/>
    <property type="molecule type" value="Genomic_DNA"/>
</dbReference>
<dbReference type="InterPro" id="IPR005185">
    <property type="entry name" value="YccF"/>
</dbReference>
<evidence type="ECO:0000256" key="1">
    <source>
        <dbReference type="ARBA" id="ARBA00004127"/>
    </source>
</evidence>
<feature type="compositionally biased region" description="Polar residues" evidence="9">
    <location>
        <begin position="32"/>
        <end position="48"/>
    </location>
</feature>
<feature type="transmembrane region" description="Helical" evidence="10">
    <location>
        <begin position="656"/>
        <end position="677"/>
    </location>
</feature>
<dbReference type="AlphaFoldDB" id="A0AAN6D4W0"/>
<dbReference type="PANTHER" id="PTHR31503">
    <property type="entry name" value="VACUOLAR CALCIUM ION TRANSPORTER"/>
    <property type="match status" value="1"/>
</dbReference>
<feature type="transmembrane region" description="Helical" evidence="10">
    <location>
        <begin position="942"/>
        <end position="963"/>
    </location>
</feature>
<dbReference type="FunFam" id="1.20.1420.30:FF:000014">
    <property type="entry name" value="Cation/H+ exchanger protein 2"/>
    <property type="match status" value="1"/>
</dbReference>
<feature type="transmembrane region" description="Helical" evidence="10">
    <location>
        <begin position="1007"/>
        <end position="1030"/>
    </location>
</feature>
<dbReference type="GO" id="GO:0012505">
    <property type="term" value="C:endomembrane system"/>
    <property type="evidence" value="ECO:0007669"/>
    <property type="project" value="UniProtKB-SubCell"/>
</dbReference>
<organism evidence="13 14">
    <name type="scientific">Ogataea haglerorum</name>
    <dbReference type="NCBI Taxonomy" id="1937702"/>
    <lineage>
        <taxon>Eukaryota</taxon>
        <taxon>Fungi</taxon>
        <taxon>Dikarya</taxon>
        <taxon>Ascomycota</taxon>
        <taxon>Saccharomycotina</taxon>
        <taxon>Pichiomycetes</taxon>
        <taxon>Pichiales</taxon>
        <taxon>Pichiaceae</taxon>
        <taxon>Ogataea</taxon>
    </lineage>
</organism>
<feature type="compositionally biased region" description="Polar residues" evidence="9">
    <location>
        <begin position="9"/>
        <end position="23"/>
    </location>
</feature>
<keyword evidence="7" id="KW-0406">Ion transport</keyword>
<feature type="domain" description="Inner membrane component" evidence="12">
    <location>
        <begin position="309"/>
        <end position="366"/>
    </location>
</feature>
<evidence type="ECO:0000256" key="8">
    <source>
        <dbReference type="ARBA" id="ARBA00023136"/>
    </source>
</evidence>
<evidence type="ECO:0000256" key="5">
    <source>
        <dbReference type="ARBA" id="ARBA00022692"/>
    </source>
</evidence>
<reference evidence="13" key="1">
    <citation type="journal article" date="2021" name="G3 (Bethesda)">
        <title>Genomic diversity, chromosomal rearrangements, and interspecies hybridization in the ogataea polymorpha species complex.</title>
        <authorList>
            <person name="Hanson S.J."/>
            <person name="Cinneide E.O."/>
            <person name="Salzberg L.I."/>
            <person name="Wolfe K.H."/>
            <person name="McGowan J."/>
            <person name="Fitzpatrick D.A."/>
            <person name="Matlin K."/>
        </authorList>
    </citation>
    <scope>NUCLEOTIDE SEQUENCE</scope>
    <source>
        <strain evidence="13">83-405-1</strain>
    </source>
</reference>
<comment type="caution">
    <text evidence="13">The sequence shown here is derived from an EMBL/GenBank/DDBJ whole genome shotgun (WGS) entry which is preliminary data.</text>
</comment>